<sequence length="379" mass="42348">MNSPDNHLDDLRDQIDELDSALVKLLAQRAAVTRQVGEYKASKGMPIYVPSREAALIKARRQQAQSLGVPPALVEDLLRRIMRESYQTQHQQYHCLAPDVGTVVVIGGGGALGRIFVDMFERSGYQVSILEQDDWPLADQIFKDAGLVIVAVPIKVTEAVIAKLNQLPADCVLADITSTKARPLQAMLDAHKGPVVGLHPMFGPDVQSLIKQVVVVCHGRQQDSYQWLIEQLRSWGAVLHASTAEQHDDAMAFIQVMRHFSSFVYGAHLAGENPDLQQLVAFSSPIYRLELAMVGRLFAQDPELYADIIFNNVESIALLKRFRDRFDQALELLEAGDKGTFVKQFFRIGQWFGPYAKECLVSSKQLLLKADDDRVIKNE</sequence>
<accession>A0ABS8G5Q6</accession>
<evidence type="ECO:0000256" key="2">
    <source>
        <dbReference type="PIRNR" id="PIRNR001499"/>
    </source>
</evidence>
<keyword evidence="2" id="KW-0057">Aromatic amino acid biosynthesis</keyword>
<keyword evidence="7" id="KW-1185">Reference proteome</keyword>
<feature type="coiled-coil region" evidence="3">
    <location>
        <begin position="8"/>
        <end position="35"/>
    </location>
</feature>
<keyword evidence="2" id="KW-0520">NAD</keyword>
<keyword evidence="2" id="KW-0028">Amino-acid biosynthesis</keyword>
<evidence type="ECO:0000256" key="3">
    <source>
        <dbReference type="SAM" id="Coils"/>
    </source>
</evidence>
<comment type="subcellular location">
    <subcellularLocation>
        <location evidence="2">Cytoplasm</location>
    </subcellularLocation>
</comment>
<dbReference type="SUPFAM" id="SSF48600">
    <property type="entry name" value="Chorismate mutase II"/>
    <property type="match status" value="1"/>
</dbReference>
<evidence type="ECO:0000259" key="5">
    <source>
        <dbReference type="PROSITE" id="PS51176"/>
    </source>
</evidence>
<dbReference type="GO" id="GO:0004106">
    <property type="term" value="F:chorismate mutase activity"/>
    <property type="evidence" value="ECO:0007669"/>
    <property type="project" value="UniProtKB-EC"/>
</dbReference>
<dbReference type="InterPro" id="IPR036979">
    <property type="entry name" value="CM_dom_sf"/>
</dbReference>
<evidence type="ECO:0000256" key="1">
    <source>
        <dbReference type="ARBA" id="ARBA00023002"/>
    </source>
</evidence>
<dbReference type="PROSITE" id="PS51176">
    <property type="entry name" value="PDH_ADH"/>
    <property type="match status" value="1"/>
</dbReference>
<dbReference type="PIRSF" id="PIRSF001499">
    <property type="entry name" value="Chor_mut_pdh_Tpr"/>
    <property type="match status" value="1"/>
</dbReference>
<reference evidence="6 7" key="1">
    <citation type="submission" date="2021-10" db="EMBL/GenBank/DDBJ databases">
        <title>Draft genome of Aestuariibacter halophilus JC2043.</title>
        <authorList>
            <person name="Emsley S.A."/>
            <person name="Pfannmuller K.M."/>
            <person name="Ushijima B."/>
            <person name="Saw J.H."/>
            <person name="Videau P."/>
        </authorList>
    </citation>
    <scope>NUCLEOTIDE SEQUENCE [LARGE SCALE GENOMIC DNA]</scope>
    <source>
        <strain evidence="6 7">JC2043</strain>
    </source>
</reference>
<dbReference type="PANTHER" id="PTHR21363:SF0">
    <property type="entry name" value="PREPHENATE DEHYDROGENASE [NADP(+)]"/>
    <property type="match status" value="1"/>
</dbReference>
<dbReference type="SUPFAM" id="SSF51735">
    <property type="entry name" value="NAD(P)-binding Rossmann-fold domains"/>
    <property type="match status" value="1"/>
</dbReference>
<evidence type="ECO:0000259" key="4">
    <source>
        <dbReference type="PROSITE" id="PS51168"/>
    </source>
</evidence>
<dbReference type="SMART" id="SM00830">
    <property type="entry name" value="CM_2"/>
    <property type="match status" value="1"/>
</dbReference>
<dbReference type="RefSeq" id="WP_229157104.1">
    <property type="nucleotide sequence ID" value="NZ_JAJEWP010000001.1"/>
</dbReference>
<evidence type="ECO:0000313" key="6">
    <source>
        <dbReference type="EMBL" id="MCC2615195.1"/>
    </source>
</evidence>
<dbReference type="NCBIfam" id="NF008400">
    <property type="entry name" value="PRK11199.1"/>
    <property type="match status" value="1"/>
</dbReference>
<keyword evidence="2 6" id="KW-0413">Isomerase</keyword>
<dbReference type="InterPro" id="IPR008927">
    <property type="entry name" value="6-PGluconate_DH-like_C_sf"/>
</dbReference>
<organism evidence="6 7">
    <name type="scientific">Fluctibacter halophilus</name>
    <dbReference type="NCBI Taxonomy" id="226011"/>
    <lineage>
        <taxon>Bacteria</taxon>
        <taxon>Pseudomonadati</taxon>
        <taxon>Pseudomonadota</taxon>
        <taxon>Gammaproteobacteria</taxon>
        <taxon>Alteromonadales</taxon>
        <taxon>Alteromonadaceae</taxon>
        <taxon>Fluctibacter</taxon>
    </lineage>
</organism>
<protein>
    <recommendedName>
        <fullName evidence="2">T-protein</fullName>
    </recommendedName>
</protein>
<dbReference type="Pfam" id="PF02153">
    <property type="entry name" value="PDH_N"/>
    <property type="match status" value="1"/>
</dbReference>
<dbReference type="InterPro" id="IPR046826">
    <property type="entry name" value="PDH_N"/>
</dbReference>
<dbReference type="Gene3D" id="3.40.50.720">
    <property type="entry name" value="NAD(P)-binding Rossmann-like Domain"/>
    <property type="match status" value="1"/>
</dbReference>
<name>A0ABS8G5Q6_9ALTE</name>
<comment type="caution">
    <text evidence="6">The sequence shown here is derived from an EMBL/GenBank/DDBJ whole genome shotgun (WGS) entry which is preliminary data.</text>
</comment>
<dbReference type="Gene3D" id="1.20.59.10">
    <property type="entry name" value="Chorismate mutase"/>
    <property type="match status" value="1"/>
</dbReference>
<dbReference type="SUPFAM" id="SSF48179">
    <property type="entry name" value="6-phosphogluconate dehydrogenase C-terminal domain-like"/>
    <property type="match status" value="1"/>
</dbReference>
<proteinExistence type="predicted"/>
<keyword evidence="1 2" id="KW-0560">Oxidoreductase</keyword>
<dbReference type="InterPro" id="IPR046825">
    <property type="entry name" value="PDH_C"/>
</dbReference>
<dbReference type="GO" id="GO:0008977">
    <property type="term" value="F:prephenate dehydrogenase (NAD+) activity"/>
    <property type="evidence" value="ECO:0007669"/>
    <property type="project" value="UniProtKB-EC"/>
</dbReference>
<dbReference type="InterPro" id="IPR002701">
    <property type="entry name" value="CM_II_prokaryot"/>
</dbReference>
<comment type="pathway">
    <text evidence="2">Metabolic intermediate biosynthesis; prephenate biosynthesis; prephenate from chorismate: step 1/1.</text>
</comment>
<keyword evidence="2" id="KW-0963">Cytoplasm</keyword>
<comment type="pathway">
    <text evidence="2">Amino-acid biosynthesis; L-tyrosine biosynthesis; (4-hydroxyphenyl)pyruvate from prephenate (NAD(+) route): step 1/1.</text>
</comment>
<keyword evidence="3" id="KW-0175">Coiled coil</keyword>
<dbReference type="PROSITE" id="PS51168">
    <property type="entry name" value="CHORISMATE_MUT_2"/>
    <property type="match status" value="1"/>
</dbReference>
<dbReference type="InterPro" id="IPR008244">
    <property type="entry name" value="Chor_mut/prephenate_DH_T"/>
</dbReference>
<dbReference type="InterPro" id="IPR050812">
    <property type="entry name" value="Preph/Arog_dehydrog"/>
</dbReference>
<dbReference type="Proteomes" id="UP001520878">
    <property type="component" value="Unassembled WGS sequence"/>
</dbReference>
<feature type="domain" description="Chorismate mutase" evidence="4">
    <location>
        <begin position="2"/>
        <end position="93"/>
    </location>
</feature>
<dbReference type="PANTHER" id="PTHR21363">
    <property type="entry name" value="PREPHENATE DEHYDROGENASE"/>
    <property type="match status" value="1"/>
</dbReference>
<dbReference type="InterPro" id="IPR036263">
    <property type="entry name" value="Chorismate_II_sf"/>
</dbReference>
<evidence type="ECO:0000313" key="7">
    <source>
        <dbReference type="Proteomes" id="UP001520878"/>
    </source>
</evidence>
<dbReference type="InterPro" id="IPR003099">
    <property type="entry name" value="Prephen_DH"/>
</dbReference>
<dbReference type="EMBL" id="JAJEWP010000001">
    <property type="protein sequence ID" value="MCC2615195.1"/>
    <property type="molecule type" value="Genomic_DNA"/>
</dbReference>
<gene>
    <name evidence="6" type="primary">tyrA</name>
    <name evidence="6" type="ORF">LJ739_02925</name>
</gene>
<dbReference type="NCBIfam" id="TIGR01799">
    <property type="entry name" value="CM_T"/>
    <property type="match status" value="1"/>
</dbReference>
<dbReference type="InterPro" id="IPR036291">
    <property type="entry name" value="NAD(P)-bd_dom_sf"/>
</dbReference>
<dbReference type="Pfam" id="PF01817">
    <property type="entry name" value="CM_2"/>
    <property type="match status" value="1"/>
</dbReference>
<dbReference type="Gene3D" id="1.10.3660.10">
    <property type="entry name" value="6-phosphogluconate dehydrogenase C-terminal like domain"/>
    <property type="match status" value="1"/>
</dbReference>
<keyword evidence="2" id="KW-0827">Tyrosine biosynthesis</keyword>
<feature type="domain" description="Prephenate/arogenate dehydrogenase" evidence="5">
    <location>
        <begin position="101"/>
        <end position="363"/>
    </location>
</feature>
<dbReference type="Pfam" id="PF20463">
    <property type="entry name" value="PDH_C"/>
    <property type="match status" value="1"/>
</dbReference>
<dbReference type="InterPro" id="IPR011277">
    <property type="entry name" value="CM_T"/>
</dbReference>